<dbReference type="NCBIfam" id="TIGR00479">
    <property type="entry name" value="rumA"/>
    <property type="match status" value="1"/>
</dbReference>
<dbReference type="Gene3D" id="2.40.50.1070">
    <property type="match status" value="1"/>
</dbReference>
<dbReference type="FunFam" id="2.40.50.1070:FF:000003">
    <property type="entry name" value="23S rRNA (Uracil-5-)-methyltransferase RumA"/>
    <property type="match status" value="1"/>
</dbReference>
<dbReference type="RefSeq" id="WP_066444522.1">
    <property type="nucleotide sequence ID" value="NZ_JANKBF010000023.1"/>
</dbReference>
<dbReference type="InterPro" id="IPR030390">
    <property type="entry name" value="MeTrfase_TrmA_AS"/>
</dbReference>
<dbReference type="Pfam" id="PF01938">
    <property type="entry name" value="TRAM"/>
    <property type="match status" value="1"/>
</dbReference>
<evidence type="ECO:0000313" key="8">
    <source>
        <dbReference type="Proteomes" id="UP000295515"/>
    </source>
</evidence>
<accession>A0A4R3YN11</accession>
<evidence type="ECO:0000256" key="2">
    <source>
        <dbReference type="ARBA" id="ARBA00022679"/>
    </source>
</evidence>
<dbReference type="AlphaFoldDB" id="A0A4R3YN11"/>
<proteinExistence type="inferred from homology"/>
<feature type="binding site" evidence="4">
    <location>
        <position position="310"/>
    </location>
    <ligand>
        <name>S-adenosyl-L-methionine</name>
        <dbReference type="ChEBI" id="CHEBI:59789"/>
    </ligand>
</feature>
<dbReference type="InterPro" id="IPR002792">
    <property type="entry name" value="TRAM_dom"/>
</dbReference>
<feature type="binding site" evidence="4">
    <location>
        <position position="281"/>
    </location>
    <ligand>
        <name>S-adenosyl-L-methionine</name>
        <dbReference type="ChEBI" id="CHEBI:59789"/>
    </ligand>
</feature>
<feature type="binding site" evidence="4">
    <location>
        <position position="331"/>
    </location>
    <ligand>
        <name>S-adenosyl-L-methionine</name>
        <dbReference type="ChEBI" id="CHEBI:59789"/>
    </ligand>
</feature>
<dbReference type="GO" id="GO:0070475">
    <property type="term" value="P:rRNA base methylation"/>
    <property type="evidence" value="ECO:0007669"/>
    <property type="project" value="TreeGrafter"/>
</dbReference>
<evidence type="ECO:0000256" key="4">
    <source>
        <dbReference type="PROSITE-ProRule" id="PRU01024"/>
    </source>
</evidence>
<dbReference type="CDD" id="cd02440">
    <property type="entry name" value="AdoMet_MTases"/>
    <property type="match status" value="1"/>
</dbReference>
<dbReference type="InterPro" id="IPR010280">
    <property type="entry name" value="U5_MeTrfase_fam"/>
</dbReference>
<reference evidence="7 8" key="1">
    <citation type="submission" date="2019-03" db="EMBL/GenBank/DDBJ databases">
        <title>Genomic Encyclopedia of Type Strains, Phase IV (KMG-IV): sequencing the most valuable type-strain genomes for metagenomic binning, comparative biology and taxonomic classification.</title>
        <authorList>
            <person name="Goeker M."/>
        </authorList>
    </citation>
    <scope>NUCLEOTIDE SEQUENCE [LARGE SCALE GENOMIC DNA]</scope>
    <source>
        <strain evidence="7 8">DSM 29487</strain>
    </source>
</reference>
<dbReference type="SUPFAM" id="SSF53335">
    <property type="entry name" value="S-adenosyl-L-methionine-dependent methyltransferases"/>
    <property type="match status" value="1"/>
</dbReference>
<sequence>MKKNEYIEAKCIDYTHDGQGIVKVDSFPIFVKNMLVNEVGKVKIIKVLKNYAVGRLIEIYEASPYRQVPLCPIFKQCGGCHLQHLSLAGQQNFKTKRVKDTLERIGHCHVGVQPCLMMEEPWYYRNKVQVPIGTQGNTIVTGFYKQHSNDIVPMDKCYIQNEASNQLINRVRILLQEVQETPYDKVTHQGNIRHILVKYAFTTQQLMLVFITYQKKIKKIDYLISTLKKEFPHLTTVIQNINSRHDNVILGDEVKVIDGPGYIEDQLLGNTYRISVKSFYQVNPIQVEHLYQKAIDFAELKPTDEVIDAYCGIGTISLSMAQYVQKVYGVEIVEQAIIDAKENAIRNDISNVEFTCQDAGEFMVEFAKKNKHIDVVMVDPPRKGCSQVFLDQLITLAPDKVVYISCDVATQARDIAYLQEHGYIVDICQPVDMFPQSHHIENIVRLYKQ</sequence>
<protein>
    <submittedName>
        <fullName evidence="7">23S rRNA (Uracil1939-C5)-methyltransferase</fullName>
    </submittedName>
</protein>
<dbReference type="InterPro" id="IPR030391">
    <property type="entry name" value="MeTrfase_TrmA_CS"/>
</dbReference>
<dbReference type="PROSITE" id="PS01231">
    <property type="entry name" value="TRMA_2"/>
    <property type="match status" value="1"/>
</dbReference>
<dbReference type="Proteomes" id="UP000295515">
    <property type="component" value="Unassembled WGS sequence"/>
</dbReference>
<dbReference type="PANTHER" id="PTHR11061:SF30">
    <property type="entry name" value="TRNA (URACIL(54)-C(5))-METHYLTRANSFERASE"/>
    <property type="match status" value="1"/>
</dbReference>
<name>A0A4R3YN11_9FIRM</name>
<comment type="similarity">
    <text evidence="4">Belongs to the class I-like SAM-binding methyltransferase superfamily. RNA M5U methyltransferase family.</text>
</comment>
<dbReference type="EMBL" id="SMCQ01000026">
    <property type="protein sequence ID" value="TCV92524.1"/>
    <property type="molecule type" value="Genomic_DNA"/>
</dbReference>
<feature type="active site" evidence="5">
    <location>
        <position position="406"/>
    </location>
</feature>
<evidence type="ECO:0000256" key="1">
    <source>
        <dbReference type="ARBA" id="ARBA00022603"/>
    </source>
</evidence>
<keyword evidence="3 4" id="KW-0949">S-adenosyl-L-methionine</keyword>
<dbReference type="GO" id="GO:0070041">
    <property type="term" value="F:rRNA (uridine-C5-)-methyltransferase activity"/>
    <property type="evidence" value="ECO:0007669"/>
    <property type="project" value="TreeGrafter"/>
</dbReference>
<evidence type="ECO:0000313" key="7">
    <source>
        <dbReference type="EMBL" id="TCV92524.1"/>
    </source>
</evidence>
<comment type="caution">
    <text evidence="7">The sequence shown here is derived from an EMBL/GenBank/DDBJ whole genome shotgun (WGS) entry which is preliminary data.</text>
</comment>
<keyword evidence="2 4" id="KW-0808">Transferase</keyword>
<dbReference type="PROSITE" id="PS01230">
    <property type="entry name" value="TRMA_1"/>
    <property type="match status" value="1"/>
</dbReference>
<evidence type="ECO:0000256" key="5">
    <source>
        <dbReference type="PROSITE-ProRule" id="PRU10015"/>
    </source>
</evidence>
<feature type="domain" description="TRAM" evidence="6">
    <location>
        <begin position="13"/>
        <end position="57"/>
    </location>
</feature>
<dbReference type="PANTHER" id="PTHR11061">
    <property type="entry name" value="RNA M5U METHYLTRANSFERASE"/>
    <property type="match status" value="1"/>
</dbReference>
<dbReference type="Gene3D" id="2.40.50.140">
    <property type="entry name" value="Nucleic acid-binding proteins"/>
    <property type="match status" value="1"/>
</dbReference>
<keyword evidence="8" id="KW-1185">Reference proteome</keyword>
<dbReference type="GeneID" id="98916471"/>
<evidence type="ECO:0000256" key="3">
    <source>
        <dbReference type="ARBA" id="ARBA00022691"/>
    </source>
</evidence>
<keyword evidence="1 4" id="KW-0489">Methyltransferase</keyword>
<feature type="active site" description="Nucleophile" evidence="4">
    <location>
        <position position="406"/>
    </location>
</feature>
<dbReference type="PROSITE" id="PS51687">
    <property type="entry name" value="SAM_MT_RNA_M5U"/>
    <property type="match status" value="1"/>
</dbReference>
<dbReference type="FunFam" id="3.40.50.150:FF:000009">
    <property type="entry name" value="23S rRNA (Uracil(1939)-C(5))-methyltransferase RlmD"/>
    <property type="match status" value="1"/>
</dbReference>
<organism evidence="7 8">
    <name type="scientific">Longibaculum muris</name>
    <dbReference type="NCBI Taxonomy" id="1796628"/>
    <lineage>
        <taxon>Bacteria</taxon>
        <taxon>Bacillati</taxon>
        <taxon>Bacillota</taxon>
        <taxon>Erysipelotrichia</taxon>
        <taxon>Erysipelotrichales</taxon>
        <taxon>Coprobacillaceae</taxon>
        <taxon>Longibaculum</taxon>
    </lineage>
</organism>
<feature type="binding site" evidence="4">
    <location>
        <position position="379"/>
    </location>
    <ligand>
        <name>S-adenosyl-L-methionine</name>
        <dbReference type="ChEBI" id="CHEBI:59789"/>
    </ligand>
</feature>
<dbReference type="SUPFAM" id="SSF50249">
    <property type="entry name" value="Nucleic acid-binding proteins"/>
    <property type="match status" value="1"/>
</dbReference>
<dbReference type="Gene3D" id="3.40.50.150">
    <property type="entry name" value="Vaccinia Virus protein VP39"/>
    <property type="match status" value="1"/>
</dbReference>
<evidence type="ECO:0000259" key="6">
    <source>
        <dbReference type="Pfam" id="PF01938"/>
    </source>
</evidence>
<dbReference type="InterPro" id="IPR029063">
    <property type="entry name" value="SAM-dependent_MTases_sf"/>
</dbReference>
<gene>
    <name evidence="7" type="ORF">EDD60_1267</name>
</gene>
<dbReference type="InterPro" id="IPR012340">
    <property type="entry name" value="NA-bd_OB-fold"/>
</dbReference>
<dbReference type="Pfam" id="PF05958">
    <property type="entry name" value="tRNA_U5-meth_tr"/>
    <property type="match status" value="1"/>
</dbReference>